<keyword evidence="3" id="KW-1185">Reference proteome</keyword>
<protein>
    <submittedName>
        <fullName evidence="2">Type 1 glutamine amidotransferase</fullName>
    </submittedName>
</protein>
<dbReference type="PANTHER" id="PTHR42695">
    <property type="entry name" value="GLUTAMINE AMIDOTRANSFERASE YLR126C-RELATED"/>
    <property type="match status" value="1"/>
</dbReference>
<keyword evidence="2" id="KW-0315">Glutamine amidotransferase</keyword>
<proteinExistence type="predicted"/>
<evidence type="ECO:0000313" key="3">
    <source>
        <dbReference type="Proteomes" id="UP000516057"/>
    </source>
</evidence>
<dbReference type="CDD" id="cd01741">
    <property type="entry name" value="GATase1_1"/>
    <property type="match status" value="1"/>
</dbReference>
<dbReference type="InterPro" id="IPR017926">
    <property type="entry name" value="GATASE"/>
</dbReference>
<name>A0A7H0HC18_9BURK</name>
<dbReference type="AlphaFoldDB" id="A0A7H0HC18"/>
<dbReference type="KEGG" id="amon:H9L24_13355"/>
<dbReference type="EMBL" id="CP060790">
    <property type="protein sequence ID" value="QNP58084.1"/>
    <property type="molecule type" value="Genomic_DNA"/>
</dbReference>
<dbReference type="PROSITE" id="PS51273">
    <property type="entry name" value="GATASE_TYPE_1"/>
    <property type="match status" value="1"/>
</dbReference>
<dbReference type="Gene3D" id="3.40.50.880">
    <property type="match status" value="1"/>
</dbReference>
<evidence type="ECO:0000313" key="2">
    <source>
        <dbReference type="EMBL" id="QNP58084.1"/>
    </source>
</evidence>
<accession>A0A7H0HC18</accession>
<dbReference type="GO" id="GO:0016740">
    <property type="term" value="F:transferase activity"/>
    <property type="evidence" value="ECO:0007669"/>
    <property type="project" value="UniProtKB-KW"/>
</dbReference>
<dbReference type="SUPFAM" id="SSF52317">
    <property type="entry name" value="Class I glutamine amidotransferase-like"/>
    <property type="match status" value="1"/>
</dbReference>
<sequence>MRPVAILQHEPHQGPGHLQRFLAQHDIPVRLWRPDLGEPVPRHAGDFSGIVVLGSDHSVHDPLRWIEDERQLLRQALARGVPVLGHCFGAQQLARACGARVVRNAWPHIGWSRLRVAPQARALFGGQTHAPAFNWHYDTFEIPRGAQRTLLGAHCLNKGFALGPHLGFQCHLEVTEESVRAWCRTGRGELRTAQGPAVQSEAGMLENLAQRAAHLHHVADGVYHQWSLGLDRPRWMRLHHAR</sequence>
<feature type="domain" description="Glutamine amidotransferase" evidence="1">
    <location>
        <begin position="43"/>
        <end position="176"/>
    </location>
</feature>
<dbReference type="GO" id="GO:0005829">
    <property type="term" value="C:cytosol"/>
    <property type="evidence" value="ECO:0007669"/>
    <property type="project" value="TreeGrafter"/>
</dbReference>
<dbReference type="Pfam" id="PF00117">
    <property type="entry name" value="GATase"/>
    <property type="match status" value="1"/>
</dbReference>
<organism evidence="2 3">
    <name type="scientific">Paenacidovorax monticola</name>
    <dbReference type="NCBI Taxonomy" id="1926868"/>
    <lineage>
        <taxon>Bacteria</taxon>
        <taxon>Pseudomonadati</taxon>
        <taxon>Pseudomonadota</taxon>
        <taxon>Betaproteobacteria</taxon>
        <taxon>Burkholderiales</taxon>
        <taxon>Comamonadaceae</taxon>
        <taxon>Paenacidovorax</taxon>
    </lineage>
</organism>
<dbReference type="InterPro" id="IPR044992">
    <property type="entry name" value="ChyE-like"/>
</dbReference>
<evidence type="ECO:0000259" key="1">
    <source>
        <dbReference type="Pfam" id="PF00117"/>
    </source>
</evidence>
<dbReference type="Proteomes" id="UP000516057">
    <property type="component" value="Chromosome"/>
</dbReference>
<gene>
    <name evidence="2" type="ORF">H9L24_13355</name>
</gene>
<dbReference type="PANTHER" id="PTHR42695:SF5">
    <property type="entry name" value="GLUTAMINE AMIDOTRANSFERASE YLR126C-RELATED"/>
    <property type="match status" value="1"/>
</dbReference>
<keyword evidence="2" id="KW-0808">Transferase</keyword>
<dbReference type="InterPro" id="IPR029062">
    <property type="entry name" value="Class_I_gatase-like"/>
</dbReference>
<dbReference type="RefSeq" id="WP_187735079.1">
    <property type="nucleotide sequence ID" value="NZ_CP060790.1"/>
</dbReference>
<reference evidence="2 3" key="1">
    <citation type="submission" date="2020-08" db="EMBL/GenBank/DDBJ databases">
        <title>Genome sequence of Acidovorax monticola KACC 19171T.</title>
        <authorList>
            <person name="Hyun D.-W."/>
            <person name="Bae J.-W."/>
        </authorList>
    </citation>
    <scope>NUCLEOTIDE SEQUENCE [LARGE SCALE GENOMIC DNA]</scope>
    <source>
        <strain evidence="2 3">KACC 19171</strain>
    </source>
</reference>